<feature type="transmembrane region" description="Helical" evidence="6">
    <location>
        <begin position="12"/>
        <end position="34"/>
    </location>
</feature>
<dbReference type="RefSeq" id="XP_058307789.1">
    <property type="nucleotide sequence ID" value="XM_058453598.1"/>
</dbReference>
<accession>A0A9W9SXF7</accession>
<gene>
    <name evidence="8" type="ORF">N7498_006536</name>
</gene>
<evidence type="ECO:0000256" key="3">
    <source>
        <dbReference type="ARBA" id="ARBA00022989"/>
    </source>
</evidence>
<dbReference type="Proteomes" id="UP001150904">
    <property type="component" value="Unassembled WGS sequence"/>
</dbReference>
<evidence type="ECO:0000256" key="4">
    <source>
        <dbReference type="ARBA" id="ARBA00023136"/>
    </source>
</evidence>
<keyword evidence="3 6" id="KW-1133">Transmembrane helix</keyword>
<protein>
    <recommendedName>
        <fullName evidence="7">MARVEL domain-containing protein</fullName>
    </recommendedName>
</protein>
<feature type="transmembrane region" description="Helical" evidence="6">
    <location>
        <begin position="40"/>
        <end position="60"/>
    </location>
</feature>
<dbReference type="Pfam" id="PF01284">
    <property type="entry name" value="MARVEL"/>
    <property type="match status" value="1"/>
</dbReference>
<dbReference type="InterPro" id="IPR008253">
    <property type="entry name" value="Marvel"/>
</dbReference>
<feature type="compositionally biased region" description="Polar residues" evidence="5">
    <location>
        <begin position="150"/>
        <end position="167"/>
    </location>
</feature>
<evidence type="ECO:0000313" key="9">
    <source>
        <dbReference type="Proteomes" id="UP001150904"/>
    </source>
</evidence>
<evidence type="ECO:0000259" key="7">
    <source>
        <dbReference type="Pfam" id="PF01284"/>
    </source>
</evidence>
<reference evidence="8" key="2">
    <citation type="journal article" date="2023" name="IMA Fungus">
        <title>Comparative genomic study of the Penicillium genus elucidates a diverse pangenome and 15 lateral gene transfer events.</title>
        <authorList>
            <person name="Petersen C."/>
            <person name="Sorensen T."/>
            <person name="Nielsen M.R."/>
            <person name="Sondergaard T.E."/>
            <person name="Sorensen J.L."/>
            <person name="Fitzpatrick D.A."/>
            <person name="Frisvad J.C."/>
            <person name="Nielsen K.L."/>
        </authorList>
    </citation>
    <scope>NUCLEOTIDE SEQUENCE</scope>
    <source>
        <strain evidence="8">IBT 15544</strain>
    </source>
</reference>
<dbReference type="GO" id="GO:0016020">
    <property type="term" value="C:membrane"/>
    <property type="evidence" value="ECO:0007669"/>
    <property type="project" value="UniProtKB-SubCell"/>
</dbReference>
<evidence type="ECO:0000256" key="2">
    <source>
        <dbReference type="ARBA" id="ARBA00022692"/>
    </source>
</evidence>
<organism evidence="8 9">
    <name type="scientific">Penicillium cinerascens</name>
    <dbReference type="NCBI Taxonomy" id="70096"/>
    <lineage>
        <taxon>Eukaryota</taxon>
        <taxon>Fungi</taxon>
        <taxon>Dikarya</taxon>
        <taxon>Ascomycota</taxon>
        <taxon>Pezizomycotina</taxon>
        <taxon>Eurotiomycetes</taxon>
        <taxon>Eurotiomycetidae</taxon>
        <taxon>Eurotiales</taxon>
        <taxon>Aspergillaceae</taxon>
        <taxon>Penicillium</taxon>
    </lineage>
</organism>
<sequence>MLSWVYPLRIVQAVFALAIIGLTAFVIGTLYDQWSFSSTIYFNLFNGCWTAVVAVPYLGLAPLWLPRISHEYVIPGIEVITSCLWLAGWISLAAQIPSPSACTYPSCHGLQAATVVAAVEWALFVFTNIFAIMDIVNSKRNTRDRHARRSTAQSEAASEVQSETQPEVSEVNGPEHV</sequence>
<dbReference type="EMBL" id="JAPQKR010000013">
    <property type="protein sequence ID" value="KAJ5201873.1"/>
    <property type="molecule type" value="Genomic_DNA"/>
</dbReference>
<dbReference type="PANTHER" id="PTHR37451:SF1">
    <property type="entry name" value="MARVEL DOMAIN-CONTAINING PROTEIN"/>
    <property type="match status" value="1"/>
</dbReference>
<evidence type="ECO:0000256" key="1">
    <source>
        <dbReference type="ARBA" id="ARBA00004141"/>
    </source>
</evidence>
<dbReference type="PANTHER" id="PTHR37451">
    <property type="entry name" value="MARVEL DOMAIN"/>
    <property type="match status" value="1"/>
</dbReference>
<dbReference type="GeneID" id="83180899"/>
<feature type="transmembrane region" description="Helical" evidence="6">
    <location>
        <begin position="72"/>
        <end position="92"/>
    </location>
</feature>
<keyword evidence="9" id="KW-1185">Reference proteome</keyword>
<feature type="region of interest" description="Disordered" evidence="5">
    <location>
        <begin position="143"/>
        <end position="177"/>
    </location>
</feature>
<feature type="domain" description="MARVEL" evidence="7">
    <location>
        <begin position="6"/>
        <end position="129"/>
    </location>
</feature>
<evidence type="ECO:0000256" key="6">
    <source>
        <dbReference type="SAM" id="Phobius"/>
    </source>
</evidence>
<keyword evidence="2 6" id="KW-0812">Transmembrane</keyword>
<comment type="subcellular location">
    <subcellularLocation>
        <location evidence="1">Membrane</location>
        <topology evidence="1">Multi-pass membrane protein</topology>
    </subcellularLocation>
</comment>
<dbReference type="AlphaFoldDB" id="A0A9W9SXF7"/>
<keyword evidence="4 6" id="KW-0472">Membrane</keyword>
<proteinExistence type="predicted"/>
<dbReference type="OrthoDB" id="2117453at2759"/>
<name>A0A9W9SXF7_9EURO</name>
<comment type="caution">
    <text evidence="8">The sequence shown here is derived from an EMBL/GenBank/DDBJ whole genome shotgun (WGS) entry which is preliminary data.</text>
</comment>
<evidence type="ECO:0000313" key="8">
    <source>
        <dbReference type="EMBL" id="KAJ5201873.1"/>
    </source>
</evidence>
<feature type="transmembrane region" description="Helical" evidence="6">
    <location>
        <begin position="112"/>
        <end position="136"/>
    </location>
</feature>
<evidence type="ECO:0000256" key="5">
    <source>
        <dbReference type="SAM" id="MobiDB-lite"/>
    </source>
</evidence>
<reference evidence="8" key="1">
    <citation type="submission" date="2022-12" db="EMBL/GenBank/DDBJ databases">
        <authorList>
            <person name="Petersen C."/>
        </authorList>
    </citation>
    <scope>NUCLEOTIDE SEQUENCE</scope>
    <source>
        <strain evidence="8">IBT 15544</strain>
    </source>
</reference>